<keyword evidence="6 7" id="KW-0720">Serine protease</keyword>
<dbReference type="Pfam" id="PF14684">
    <property type="entry name" value="Tricorn_C1"/>
    <property type="match status" value="1"/>
</dbReference>
<evidence type="ECO:0000313" key="11">
    <source>
        <dbReference type="Proteomes" id="UP000325292"/>
    </source>
</evidence>
<dbReference type="EMBL" id="CP019454">
    <property type="protein sequence ID" value="AUW95358.1"/>
    <property type="molecule type" value="Genomic_DNA"/>
</dbReference>
<feature type="domain" description="Tail specific protease" evidence="9">
    <location>
        <begin position="812"/>
        <end position="1017"/>
    </location>
</feature>
<evidence type="ECO:0000256" key="6">
    <source>
        <dbReference type="ARBA" id="ARBA00022825"/>
    </source>
</evidence>
<sequence>MEQPGYYRYPTTAQGHIIFVSEDDLWRVPLTGGTARRLTAGWGTASRPLLSPDGNTVAFVGREEGDNEIYIMPAQGGPITRLTYLAANTQPVAFSSEGDVIISSNAGQPFRSLFMLYRVPLSGGEPKPLNLGPANNIAFGPNQLVALGRNTADPARWKRYRGGTRGQIWIGRPDTAHFERLDGINGNLASPMWIGSRLYFISDHEGYANIYSTTADGGDLRRHTDHETYYVRNASTDGRVIVYHAGADLYVLDPAQNQESLVPIAYYSQRTQAETHYVPAADYWTEYQLSEQGDHVLITTRGKLYYMGNWEGPCTPLGVTQGVRYRLSRFIPGQDRILTVSDDGGEEGLELIDVKTGATTRLPGHHGEITALTVSANGAFAAFSNERHELWLVDLGTFSVLQIDASAYGPVRGIDFSKDSQWLAYALHSTSKTSAIKIHHIPSHETHTVTQPVLVDQNPVFDPSGRYLYFLSHRVFNPVYDNLRFDLGFPSGMMPYAIPLQKDRRSPFQLDPHPLQENGASAADSSDKETPTTIIDFEDIASRVVPFPVREGIYHQLACDANAVYWTMSVPHGSLQSSFFDEEGARATLQQFSLKDLKEETLASHVNSFTLSADRTTMAIRSNKHLRIVKSGEKTDDKTPKKPGRANGYVDWQRIVVSVNRPAEWNQMLREAWRLMRDNFWAQAMSGLDWEGMFLRYQRLLPRVATRSEFSDVVWEMQGELGTSHAYEMGGDYRAEPHNHVGLLAADWEWDTHTGGYKIVHIVRGDSAQVGETSPLAAPGTRIEEGDILLTVDHKPLAPDLPPLAHLVNQAGQEVALELIKGSTQEKFSATVVPLSQEMPARYREWVNRNRDTVRQLSQGRLGYVHIPDMGPRGFSEFYRAYLAESERDGLIVDVRFNGGGHVSQLILENLRRQRLGYDVPRHGQPEPYPGDSIMGPIVALTNEYAGSDGDIFSHAFKLMGIGPLVGQRTWGGVIGIWARHRLVDGSITTQPEFSFWFRDAGWGVENYGTEPTIPIENTPWDYAQHHDAQLHRAVQEALDLLAQNPPHMPDFSRKPVLAPPSLPKRQA</sequence>
<dbReference type="CDD" id="cd07562">
    <property type="entry name" value="Peptidase_S41_TRI"/>
    <property type="match status" value="1"/>
</dbReference>
<dbReference type="EC" id="3.4.21.-" evidence="7"/>
<keyword evidence="11" id="KW-1185">Reference proteome</keyword>
<dbReference type="PANTHER" id="PTHR43253:SF1">
    <property type="entry name" value="TRICORN PROTEASE HOMOLOG 2-RELATED"/>
    <property type="match status" value="1"/>
</dbReference>
<dbReference type="Pfam" id="PF26550">
    <property type="entry name" value="Tricorn_2nd"/>
    <property type="match status" value="1"/>
</dbReference>
<comment type="subcellular location">
    <subcellularLocation>
        <location evidence="1 7">Cytoplasm</location>
    </subcellularLocation>
</comment>
<name>A0ABM6RVA1_9FIRM</name>
<comment type="similarity">
    <text evidence="2 7">Belongs to the peptidase S41B family.</text>
</comment>
<evidence type="ECO:0000256" key="7">
    <source>
        <dbReference type="PIRNR" id="PIRNR036421"/>
    </source>
</evidence>
<comment type="function">
    <text evidence="7">Degrades oligopeptides.</text>
</comment>
<dbReference type="SMART" id="SM00245">
    <property type="entry name" value="TSPc"/>
    <property type="match status" value="1"/>
</dbReference>
<dbReference type="InterPro" id="IPR005151">
    <property type="entry name" value="Tail-specific_protease"/>
</dbReference>
<accession>A0ABM6RVA1</accession>
<feature type="compositionally biased region" description="Pro residues" evidence="8">
    <location>
        <begin position="1058"/>
        <end position="1068"/>
    </location>
</feature>
<dbReference type="InterPro" id="IPR029414">
    <property type="entry name" value="Tricorn_PDZ"/>
</dbReference>
<proteinExistence type="inferred from homology"/>
<dbReference type="Pfam" id="PF26549">
    <property type="entry name" value="Tricorn_N"/>
    <property type="match status" value="1"/>
</dbReference>
<dbReference type="PANTHER" id="PTHR43253">
    <property type="entry name" value="TRICORN PROTEASE HOMOLOG 2-RELATED"/>
    <property type="match status" value="1"/>
</dbReference>
<dbReference type="Gene3D" id="3.30.750.44">
    <property type="match status" value="1"/>
</dbReference>
<dbReference type="InterPro" id="IPR028204">
    <property type="entry name" value="Tricorn_C1"/>
</dbReference>
<dbReference type="Pfam" id="PF14685">
    <property type="entry name" value="PDZ_Tricorn"/>
    <property type="match status" value="1"/>
</dbReference>
<keyword evidence="5 7" id="KW-0378">Hydrolase</keyword>
<evidence type="ECO:0000256" key="2">
    <source>
        <dbReference type="ARBA" id="ARBA00008524"/>
    </source>
</evidence>
<gene>
    <name evidence="10" type="ORF">BXT84_02825</name>
</gene>
<evidence type="ECO:0000313" key="10">
    <source>
        <dbReference type="EMBL" id="AUW95358.1"/>
    </source>
</evidence>
<organism evidence="10 11">
    <name type="scientific">Sulfobacillus thermotolerans</name>
    <dbReference type="NCBI Taxonomy" id="338644"/>
    <lineage>
        <taxon>Bacteria</taxon>
        <taxon>Bacillati</taxon>
        <taxon>Bacillota</taxon>
        <taxon>Clostridia</taxon>
        <taxon>Eubacteriales</taxon>
        <taxon>Clostridiales Family XVII. Incertae Sedis</taxon>
        <taxon>Sulfobacillus</taxon>
    </lineage>
</organism>
<dbReference type="InterPro" id="IPR012393">
    <property type="entry name" value="Tricorn_protease"/>
</dbReference>
<dbReference type="Gene3D" id="2.120.10.60">
    <property type="entry name" value="Tricorn protease N-terminal domain"/>
    <property type="match status" value="1"/>
</dbReference>
<dbReference type="SUPFAM" id="SSF50156">
    <property type="entry name" value="PDZ domain-like"/>
    <property type="match status" value="1"/>
</dbReference>
<evidence type="ECO:0000259" key="9">
    <source>
        <dbReference type="SMART" id="SM00245"/>
    </source>
</evidence>
<dbReference type="SUPFAM" id="SSF69322">
    <property type="entry name" value="Tricorn protease domain 2"/>
    <property type="match status" value="1"/>
</dbReference>
<dbReference type="SUPFAM" id="SSF52096">
    <property type="entry name" value="ClpP/crotonase"/>
    <property type="match status" value="1"/>
</dbReference>
<reference evidence="10 11" key="1">
    <citation type="journal article" date="2019" name="Sci. Rep.">
        <title>Sulfobacillus thermotolerans: new insights into resistance and metabolic capacities of acidophilic chemolithotrophs.</title>
        <authorList>
            <person name="Panyushkina A.E."/>
            <person name="Babenko V.V."/>
            <person name="Nikitina A.S."/>
            <person name="Selezneva O.V."/>
            <person name="Tsaplina I.A."/>
            <person name="Letarova M.A."/>
            <person name="Kostryukova E.S."/>
            <person name="Letarov A.V."/>
        </authorList>
    </citation>
    <scope>NUCLEOTIDE SEQUENCE [LARGE SCALE GENOMIC DNA]</scope>
    <source>
        <strain evidence="10 11">Kr1</strain>
    </source>
</reference>
<feature type="region of interest" description="Disordered" evidence="8">
    <location>
        <begin position="1045"/>
        <end position="1068"/>
    </location>
</feature>
<dbReference type="SUPFAM" id="SSF69304">
    <property type="entry name" value="Tricorn protease N-terminal domain"/>
    <property type="match status" value="1"/>
</dbReference>
<evidence type="ECO:0000256" key="8">
    <source>
        <dbReference type="SAM" id="MobiDB-lite"/>
    </source>
</evidence>
<protein>
    <recommendedName>
        <fullName evidence="7">Tricorn protease homolog</fullName>
        <ecNumber evidence="7">3.4.21.-</ecNumber>
    </recommendedName>
</protein>
<dbReference type="Pfam" id="PF03572">
    <property type="entry name" value="Peptidase_S41"/>
    <property type="match status" value="1"/>
</dbReference>
<keyword evidence="3 7" id="KW-0963">Cytoplasm</keyword>
<dbReference type="Proteomes" id="UP000325292">
    <property type="component" value="Chromosome"/>
</dbReference>
<evidence type="ECO:0000256" key="5">
    <source>
        <dbReference type="ARBA" id="ARBA00022801"/>
    </source>
</evidence>
<dbReference type="Gene3D" id="3.90.226.10">
    <property type="entry name" value="2-enoyl-CoA Hydratase, Chain A, domain 1"/>
    <property type="match status" value="1"/>
</dbReference>
<evidence type="ECO:0000256" key="4">
    <source>
        <dbReference type="ARBA" id="ARBA00022670"/>
    </source>
</evidence>
<evidence type="ECO:0000256" key="3">
    <source>
        <dbReference type="ARBA" id="ARBA00022490"/>
    </source>
</evidence>
<dbReference type="InterPro" id="IPR029045">
    <property type="entry name" value="ClpP/crotonase-like_dom_sf"/>
</dbReference>
<keyword evidence="4 7" id="KW-0645">Protease</keyword>
<evidence type="ECO:0000256" key="1">
    <source>
        <dbReference type="ARBA" id="ARBA00004496"/>
    </source>
</evidence>
<dbReference type="InterPro" id="IPR036034">
    <property type="entry name" value="PDZ_sf"/>
</dbReference>
<dbReference type="InterPro" id="IPR015943">
    <property type="entry name" value="WD40/YVTN_repeat-like_dom_sf"/>
</dbReference>
<feature type="region of interest" description="Disordered" evidence="8">
    <location>
        <begin position="507"/>
        <end position="529"/>
    </location>
</feature>
<dbReference type="Gene3D" id="2.130.10.10">
    <property type="entry name" value="YVTN repeat-like/Quinoprotein amine dehydrogenase"/>
    <property type="match status" value="1"/>
</dbReference>
<dbReference type="PIRSF" id="PIRSF036421">
    <property type="entry name" value="Tricorn_protease"/>
    <property type="match status" value="1"/>
</dbReference>
<dbReference type="Gene3D" id="2.30.42.10">
    <property type="match status" value="1"/>
</dbReference>